<protein>
    <submittedName>
        <fullName evidence="7">Class I SAM-dependent methyltransferase</fullName>
    </submittedName>
</protein>
<dbReference type="GO" id="GO:0008610">
    <property type="term" value="P:lipid biosynthetic process"/>
    <property type="evidence" value="ECO:0007669"/>
    <property type="project" value="InterPro"/>
</dbReference>
<dbReference type="EMBL" id="VUOD01000001">
    <property type="protein sequence ID" value="KAA2286174.1"/>
    <property type="molecule type" value="Genomic_DNA"/>
</dbReference>
<gene>
    <name evidence="7" type="ORF">F0415_01335</name>
</gene>
<sequence length="420" mass="47126">MNAATDSVSRTGEPYGKLDRLLRARLLDHLRYLRHGCLELSDALGTSMLGDRQDASPPIQVCVHDPGFYRAVASQGSVGAGEAYMDGLWQCDDLVGLVRLLLRNRALLDDMEGGLARLGGLVLRGWHALRRNTMAGSRRNIAAHYDLGNDFFSLFLSPDMMYSSALWAGADDTLEVASRRKLDVVCRRLALKPGDRVLEIGTGWGGFAIHAARHYGCQVTSTTISREQHALAAQRVREAGLQDRVTLLLQDYRELAGRYDKLVSIEMIEAVGADYLDTYFHKLGELLAPDGLALLQAITIEDHRYQQALRTVDFIKRHVFPGSFIPSIEAMLAAKTRASDLQLVQLQDFGLSYARTLNAWRKRFLANASRVRELGYEERFLRMWEFYLAYCEGGFLERSIGVAHLLLAKPGHRDHVWHPV</sequence>
<keyword evidence="8" id="KW-1185">Reference proteome</keyword>
<keyword evidence="2 7" id="KW-0489">Methyltransferase</keyword>
<dbReference type="GO" id="GO:0008168">
    <property type="term" value="F:methyltransferase activity"/>
    <property type="evidence" value="ECO:0007669"/>
    <property type="project" value="UniProtKB-KW"/>
</dbReference>
<keyword evidence="5" id="KW-0443">Lipid metabolism</keyword>
<accession>A0A5B2ZG36</accession>
<reference evidence="7 8" key="2">
    <citation type="submission" date="2019-09" db="EMBL/GenBank/DDBJ databases">
        <authorList>
            <person name="Mazur A."/>
        </authorList>
    </citation>
    <scope>NUCLEOTIDE SEQUENCE [LARGE SCALE GENOMIC DNA]</scope>
    <source>
        <strain evidence="7 8">3729k</strain>
    </source>
</reference>
<evidence type="ECO:0000256" key="5">
    <source>
        <dbReference type="ARBA" id="ARBA00023098"/>
    </source>
</evidence>
<evidence type="ECO:0000313" key="7">
    <source>
        <dbReference type="EMBL" id="KAA2286174.1"/>
    </source>
</evidence>
<reference evidence="7 8" key="1">
    <citation type="submission" date="2019-09" db="EMBL/GenBank/DDBJ databases">
        <title>Arenimonas chukotkensis sp. nov., a bacterium isolated from Chukotka hot spring, Arctic region, Russia.</title>
        <authorList>
            <person name="Zayulina K.S."/>
            <person name="Prokofeva M.I."/>
            <person name="Elcheninov A.G."/>
            <person name="Novikov A."/>
            <person name="Kochetkova T.V."/>
            <person name="Kublanov I.V."/>
        </authorList>
    </citation>
    <scope>NUCLEOTIDE SEQUENCE [LARGE SCALE GENOMIC DNA]</scope>
    <source>
        <strain evidence="7 8">3729k</strain>
    </source>
</reference>
<dbReference type="RefSeq" id="WP_149859394.1">
    <property type="nucleotide sequence ID" value="NZ_VUOD01000001.1"/>
</dbReference>
<organism evidence="7 8">
    <name type="scientific">Arenimonas fontis</name>
    <dbReference type="NCBI Taxonomy" id="2608255"/>
    <lineage>
        <taxon>Bacteria</taxon>
        <taxon>Pseudomonadati</taxon>
        <taxon>Pseudomonadota</taxon>
        <taxon>Gammaproteobacteria</taxon>
        <taxon>Lysobacterales</taxon>
        <taxon>Lysobacteraceae</taxon>
        <taxon>Arenimonas</taxon>
    </lineage>
</organism>
<evidence type="ECO:0000313" key="8">
    <source>
        <dbReference type="Proteomes" id="UP000322165"/>
    </source>
</evidence>
<dbReference type="Gene3D" id="3.40.50.150">
    <property type="entry name" value="Vaccinia Virus protein VP39"/>
    <property type="match status" value="1"/>
</dbReference>
<dbReference type="AlphaFoldDB" id="A0A5B2ZG36"/>
<evidence type="ECO:0000256" key="1">
    <source>
        <dbReference type="ARBA" id="ARBA00010815"/>
    </source>
</evidence>
<dbReference type="GO" id="GO:0032259">
    <property type="term" value="P:methylation"/>
    <property type="evidence" value="ECO:0007669"/>
    <property type="project" value="UniProtKB-KW"/>
</dbReference>
<dbReference type="InterPro" id="IPR050723">
    <property type="entry name" value="CFA/CMAS"/>
</dbReference>
<feature type="active site" evidence="6">
    <location>
        <position position="391"/>
    </location>
</feature>
<dbReference type="SUPFAM" id="SSF53335">
    <property type="entry name" value="S-adenosyl-L-methionine-dependent methyltransferases"/>
    <property type="match status" value="1"/>
</dbReference>
<dbReference type="CDD" id="cd02440">
    <property type="entry name" value="AdoMet_MTases"/>
    <property type="match status" value="1"/>
</dbReference>
<dbReference type="PANTHER" id="PTHR43667:SF2">
    <property type="entry name" value="FATTY ACID C-METHYL TRANSFERASE"/>
    <property type="match status" value="1"/>
</dbReference>
<dbReference type="InterPro" id="IPR003333">
    <property type="entry name" value="CMAS"/>
</dbReference>
<dbReference type="PIRSF" id="PIRSF003085">
    <property type="entry name" value="CMAS"/>
    <property type="match status" value="1"/>
</dbReference>
<name>A0A5B2ZG36_9GAMM</name>
<proteinExistence type="inferred from homology"/>
<keyword evidence="3 7" id="KW-0808">Transferase</keyword>
<dbReference type="InterPro" id="IPR029063">
    <property type="entry name" value="SAM-dependent_MTases_sf"/>
</dbReference>
<comment type="similarity">
    <text evidence="1">Belongs to the CFA/CMAS family.</text>
</comment>
<evidence type="ECO:0000256" key="6">
    <source>
        <dbReference type="PIRSR" id="PIRSR003085-1"/>
    </source>
</evidence>
<evidence type="ECO:0000256" key="2">
    <source>
        <dbReference type="ARBA" id="ARBA00022603"/>
    </source>
</evidence>
<dbReference type="Proteomes" id="UP000322165">
    <property type="component" value="Unassembled WGS sequence"/>
</dbReference>
<dbReference type="Pfam" id="PF02353">
    <property type="entry name" value="CMAS"/>
    <property type="match status" value="1"/>
</dbReference>
<evidence type="ECO:0000256" key="4">
    <source>
        <dbReference type="ARBA" id="ARBA00022691"/>
    </source>
</evidence>
<dbReference type="PANTHER" id="PTHR43667">
    <property type="entry name" value="CYCLOPROPANE-FATTY-ACYL-PHOSPHOLIPID SYNTHASE"/>
    <property type="match status" value="1"/>
</dbReference>
<evidence type="ECO:0000256" key="3">
    <source>
        <dbReference type="ARBA" id="ARBA00022679"/>
    </source>
</evidence>
<comment type="caution">
    <text evidence="7">The sequence shown here is derived from an EMBL/GenBank/DDBJ whole genome shotgun (WGS) entry which is preliminary data.</text>
</comment>
<keyword evidence="4" id="KW-0949">S-adenosyl-L-methionine</keyword>